<evidence type="ECO:0000313" key="1">
    <source>
        <dbReference type="EMBL" id="MBC5853196.1"/>
    </source>
</evidence>
<dbReference type="AlphaFoldDB" id="A0A9X0RE31"/>
<comment type="caution">
    <text evidence="1">The sequence shown here is derived from an EMBL/GenBank/DDBJ whole genome shotgun (WGS) entry which is preliminary data.</text>
</comment>
<dbReference type="Proteomes" id="UP000615796">
    <property type="component" value="Unassembled WGS sequence"/>
</dbReference>
<gene>
    <name evidence="1" type="ORF">H8Q88_20160</name>
</gene>
<protein>
    <submittedName>
        <fullName evidence="1">Uncharacterized protein</fullName>
    </submittedName>
</protein>
<keyword evidence="2" id="KW-1185">Reference proteome</keyword>
<proteinExistence type="predicted"/>
<sequence length="198" mass="22468">MKNLVIQNAKEAIAYNALNVSVDLLISPFREEYQHGDDTYDLPSETMSNFVHSFKHLDYTEKELSLALAEAKGDLFASLCNAVNDSPYKAPEKVKPLQRVRAHGLMHGVLTLISDWLVTVEKDESLKALVTNILKEEPASKYMSCRGALVHCSLSSRDISMIYDDIDALYEDKAFLEAKEMVESLYVSHFEEFVKSYY</sequence>
<evidence type="ECO:0000313" key="2">
    <source>
        <dbReference type="Proteomes" id="UP000615796"/>
    </source>
</evidence>
<reference evidence="1" key="1">
    <citation type="submission" date="2020-08" db="EMBL/GenBank/DDBJ databases">
        <title>Genome Sequencing and Pan-Genome Analysis of Migratory bird Vibrio Strains, Inner Mongolia.</title>
        <authorList>
            <person name="Zheng L."/>
        </authorList>
    </citation>
    <scope>NUCLEOTIDE SEQUENCE</scope>
    <source>
        <strain evidence="1">M13F</strain>
    </source>
</reference>
<dbReference type="EMBL" id="JACRUP010000028">
    <property type="protein sequence ID" value="MBC5853196.1"/>
    <property type="molecule type" value="Genomic_DNA"/>
</dbReference>
<organism evidence="1 2">
    <name type="scientific">Vibrio metschnikovii</name>
    <dbReference type="NCBI Taxonomy" id="28172"/>
    <lineage>
        <taxon>Bacteria</taxon>
        <taxon>Pseudomonadati</taxon>
        <taxon>Pseudomonadota</taxon>
        <taxon>Gammaproteobacteria</taxon>
        <taxon>Vibrionales</taxon>
        <taxon>Vibrionaceae</taxon>
        <taxon>Vibrio</taxon>
    </lineage>
</organism>
<name>A0A9X0RE31_VIBME</name>
<accession>A0A9X0RE31</accession>
<dbReference type="RefSeq" id="WP_187027344.1">
    <property type="nucleotide sequence ID" value="NZ_JACRUP010000028.1"/>
</dbReference>